<dbReference type="PANTHER" id="PTHR11406:SF23">
    <property type="entry name" value="PHOSPHOGLYCERATE KINASE 1, CHLOROPLASTIC-RELATED"/>
    <property type="match status" value="1"/>
</dbReference>
<evidence type="ECO:0000256" key="14">
    <source>
        <dbReference type="PIRSR" id="PIRSR000724-1"/>
    </source>
</evidence>
<evidence type="ECO:0000256" key="16">
    <source>
        <dbReference type="RuleBase" id="RU000532"/>
    </source>
</evidence>
<dbReference type="InterPro" id="IPR036043">
    <property type="entry name" value="Phosphoglycerate_kinase_sf"/>
</dbReference>
<dbReference type="Pfam" id="PF00162">
    <property type="entry name" value="PGK"/>
    <property type="match status" value="1"/>
</dbReference>
<keyword evidence="8 13" id="KW-0808">Transferase</keyword>
<dbReference type="Proteomes" id="UP000256900">
    <property type="component" value="Unassembled WGS sequence"/>
</dbReference>
<feature type="binding site" evidence="14">
    <location>
        <position position="43"/>
    </location>
    <ligand>
        <name>(2R)-3-phosphoglycerate</name>
        <dbReference type="ChEBI" id="CHEBI:58272"/>
    </ligand>
</feature>
<comment type="catalytic activity">
    <reaction evidence="1 13 16">
        <text>(2R)-3-phosphoglycerate + ATP = (2R)-3-phospho-glyceroyl phosphate + ADP</text>
        <dbReference type="Rhea" id="RHEA:14801"/>
        <dbReference type="ChEBI" id="CHEBI:30616"/>
        <dbReference type="ChEBI" id="CHEBI:57604"/>
        <dbReference type="ChEBI" id="CHEBI:58272"/>
        <dbReference type="ChEBI" id="CHEBI:456216"/>
        <dbReference type="EC" id="2.7.2.3"/>
    </reaction>
</comment>
<comment type="caution">
    <text evidence="13">Lacks conserved residue(s) required for the propagation of feature annotation.</text>
</comment>
<gene>
    <name evidence="13" type="primary">pgk</name>
    <name evidence="17" type="ORF">DES32_2545</name>
</gene>
<accession>A0A3D9YXT0</accession>
<dbReference type="InterPro" id="IPR001576">
    <property type="entry name" value="Phosphoglycerate_kinase"/>
</dbReference>
<feature type="binding site" evidence="14">
    <location>
        <position position="157"/>
    </location>
    <ligand>
        <name>(2R)-3-phosphoglycerate</name>
        <dbReference type="ChEBI" id="CHEBI:58272"/>
    </ligand>
</feature>
<evidence type="ECO:0000256" key="15">
    <source>
        <dbReference type="PIRSR" id="PIRSR000724-2"/>
    </source>
</evidence>
<dbReference type="FunFam" id="3.40.50.1260:FF:000006">
    <property type="entry name" value="Phosphoglycerate kinase"/>
    <property type="match status" value="1"/>
</dbReference>
<dbReference type="PANTHER" id="PTHR11406">
    <property type="entry name" value="PHOSPHOGLYCERATE KINASE"/>
    <property type="match status" value="1"/>
</dbReference>
<evidence type="ECO:0000313" key="18">
    <source>
        <dbReference type="Proteomes" id="UP000256900"/>
    </source>
</evidence>
<dbReference type="PROSITE" id="PS00111">
    <property type="entry name" value="PGLYCERATE_KINASE"/>
    <property type="match status" value="1"/>
</dbReference>
<comment type="subunit">
    <text evidence="4 13">Monomer.</text>
</comment>
<comment type="similarity">
    <text evidence="3 13 16">Belongs to the phosphoglycerate kinase family.</text>
</comment>
<dbReference type="GO" id="GO:0005524">
    <property type="term" value="F:ATP binding"/>
    <property type="evidence" value="ECO:0007669"/>
    <property type="project" value="UniProtKB-KW"/>
</dbReference>
<dbReference type="GO" id="GO:0006096">
    <property type="term" value="P:glycolytic process"/>
    <property type="evidence" value="ECO:0007669"/>
    <property type="project" value="UniProtKB-UniRule"/>
</dbReference>
<evidence type="ECO:0000256" key="10">
    <source>
        <dbReference type="ARBA" id="ARBA00022777"/>
    </source>
</evidence>
<keyword evidence="10 13" id="KW-0418">Kinase</keyword>
<dbReference type="EC" id="2.7.2.3" evidence="5 13"/>
<proteinExistence type="inferred from homology"/>
<keyword evidence="12 13" id="KW-0324">Glycolysis</keyword>
<evidence type="ECO:0000256" key="1">
    <source>
        <dbReference type="ARBA" id="ARBA00000642"/>
    </source>
</evidence>
<dbReference type="RefSeq" id="WP_115837018.1">
    <property type="nucleotide sequence ID" value="NZ_CP025086.1"/>
</dbReference>
<evidence type="ECO:0000256" key="12">
    <source>
        <dbReference type="ARBA" id="ARBA00023152"/>
    </source>
</evidence>
<keyword evidence="11 13" id="KW-0067">ATP-binding</keyword>
<comment type="pathway">
    <text evidence="2 13">Carbohydrate degradation; glycolysis; pyruvate from D-glyceraldehyde 3-phosphate: step 2/5.</text>
</comment>
<dbReference type="OrthoDB" id="9808460at2"/>
<feature type="binding site" evidence="13">
    <location>
        <position position="124"/>
    </location>
    <ligand>
        <name>substrate</name>
    </ligand>
</feature>
<evidence type="ECO:0000256" key="3">
    <source>
        <dbReference type="ARBA" id="ARBA00008982"/>
    </source>
</evidence>
<comment type="subcellular location">
    <subcellularLocation>
        <location evidence="13">Cytoplasm</location>
    </subcellularLocation>
</comment>
<name>A0A3D9YXT0_9HYPH</name>
<keyword evidence="7 13" id="KW-0963">Cytoplasm</keyword>
<dbReference type="SUPFAM" id="SSF53748">
    <property type="entry name" value="Phosphoglycerate kinase"/>
    <property type="match status" value="1"/>
</dbReference>
<dbReference type="HAMAP" id="MF_00145">
    <property type="entry name" value="Phosphoglyc_kinase"/>
    <property type="match status" value="1"/>
</dbReference>
<dbReference type="UniPathway" id="UPA00109">
    <property type="reaction ID" value="UER00185"/>
</dbReference>
<dbReference type="PIRSF" id="PIRSF000724">
    <property type="entry name" value="Pgk"/>
    <property type="match status" value="1"/>
</dbReference>
<evidence type="ECO:0000256" key="2">
    <source>
        <dbReference type="ARBA" id="ARBA00004838"/>
    </source>
</evidence>
<feature type="binding site" evidence="13 14">
    <location>
        <begin position="28"/>
        <end position="30"/>
    </location>
    <ligand>
        <name>substrate</name>
    </ligand>
</feature>
<comment type="caution">
    <text evidence="17">The sequence shown here is derived from an EMBL/GenBank/DDBJ whole genome shotgun (WGS) entry which is preliminary data.</text>
</comment>
<dbReference type="InterPro" id="IPR015824">
    <property type="entry name" value="Phosphoglycerate_kinase_N"/>
</dbReference>
<dbReference type="GO" id="GO:0043531">
    <property type="term" value="F:ADP binding"/>
    <property type="evidence" value="ECO:0007669"/>
    <property type="project" value="TreeGrafter"/>
</dbReference>
<feature type="binding site" evidence="13 15">
    <location>
        <position position="329"/>
    </location>
    <ligand>
        <name>ATP</name>
        <dbReference type="ChEBI" id="CHEBI:30616"/>
    </ligand>
</feature>
<evidence type="ECO:0000256" key="4">
    <source>
        <dbReference type="ARBA" id="ARBA00011245"/>
    </source>
</evidence>
<keyword evidence="18" id="KW-1185">Reference proteome</keyword>
<dbReference type="Gene3D" id="3.40.50.1260">
    <property type="entry name" value="Phosphoglycerate kinase, N-terminal domain"/>
    <property type="match status" value="2"/>
</dbReference>
<evidence type="ECO:0000256" key="6">
    <source>
        <dbReference type="ARBA" id="ARBA00016471"/>
    </source>
</evidence>
<dbReference type="PRINTS" id="PR00477">
    <property type="entry name" value="PHGLYCKINASE"/>
</dbReference>
<dbReference type="FunFam" id="3.40.50.1260:FF:000031">
    <property type="entry name" value="Phosphoglycerate kinase 1"/>
    <property type="match status" value="1"/>
</dbReference>
<sequence>MTRTAPLAPFPILDDAQLAGKRVLIRVDLNVPMDGAKVTDATRIDRILPNLQEIAAKGAKVIILSHLGRPKGREEKYSLRPVVAELSARLGKPVAFAADCIDEEATKAVAAMRDGDFLLLENTRFHAGEEKNGEAFIDQLAVLGDVYVNDAFSCAHRAHASTEGLARRLPSFAGRSMQVELEILTNLLSHPVRPVMAVVGGAKVSTKLELLGNLMRRVDILVIGGGMANTFLAAQGKKIGKSICEMELADVARQIMAEAAAENCELVLPVDVVVAQKFAAGAPSRVISVDEVGDEDMILDIGPKSAARVELLLEKARTLVWNGPFGAFEISPFDKGTTEIAAVAARLTRSGQLESIAGGGDTIAALNKADAAKDFTYISTAGGAFLEWLEGKKLPGVEALRLNARRA</sequence>
<feature type="binding site" evidence="13 14">
    <location>
        <begin position="66"/>
        <end position="69"/>
    </location>
    <ligand>
        <name>substrate</name>
    </ligand>
</feature>
<evidence type="ECO:0000256" key="11">
    <source>
        <dbReference type="ARBA" id="ARBA00022840"/>
    </source>
</evidence>
<dbReference type="AlphaFoldDB" id="A0A3D9YXT0"/>
<organism evidence="17 18">
    <name type="scientific">Methylovirgula ligni</name>
    <dbReference type="NCBI Taxonomy" id="569860"/>
    <lineage>
        <taxon>Bacteria</taxon>
        <taxon>Pseudomonadati</taxon>
        <taxon>Pseudomonadota</taxon>
        <taxon>Alphaproteobacteria</taxon>
        <taxon>Hyphomicrobiales</taxon>
        <taxon>Beijerinckiaceae</taxon>
        <taxon>Methylovirgula</taxon>
    </lineage>
</organism>
<feature type="binding site" evidence="14">
    <location>
        <position position="124"/>
    </location>
    <ligand>
        <name>(2R)-3-phosphoglycerate</name>
        <dbReference type="ChEBI" id="CHEBI:58272"/>
    </ligand>
</feature>
<dbReference type="InterPro" id="IPR015911">
    <property type="entry name" value="Phosphoglycerate_kinase_CS"/>
</dbReference>
<evidence type="ECO:0000313" key="17">
    <source>
        <dbReference type="EMBL" id="REF86491.1"/>
    </source>
</evidence>
<evidence type="ECO:0000256" key="9">
    <source>
        <dbReference type="ARBA" id="ARBA00022741"/>
    </source>
</evidence>
<evidence type="ECO:0000256" key="5">
    <source>
        <dbReference type="ARBA" id="ARBA00013061"/>
    </source>
</evidence>
<dbReference type="EMBL" id="QUMO01000003">
    <property type="protein sequence ID" value="REF86491.1"/>
    <property type="molecule type" value="Genomic_DNA"/>
</dbReference>
<feature type="binding site" evidence="13">
    <location>
        <position position="157"/>
    </location>
    <ligand>
        <name>substrate</name>
    </ligand>
</feature>
<feature type="binding site" evidence="13 15">
    <location>
        <position position="207"/>
    </location>
    <ligand>
        <name>ATP</name>
        <dbReference type="ChEBI" id="CHEBI:30616"/>
    </ligand>
</feature>
<dbReference type="GO" id="GO:0004618">
    <property type="term" value="F:phosphoglycerate kinase activity"/>
    <property type="evidence" value="ECO:0007669"/>
    <property type="project" value="UniProtKB-UniRule"/>
</dbReference>
<keyword evidence="9 13" id="KW-0547">Nucleotide-binding</keyword>
<feature type="binding site" evidence="13">
    <location>
        <position position="43"/>
    </location>
    <ligand>
        <name>substrate</name>
    </ligand>
</feature>
<reference evidence="17 18" key="1">
    <citation type="submission" date="2018-08" db="EMBL/GenBank/DDBJ databases">
        <title>Genomic Encyclopedia of Type Strains, Phase IV (KMG-IV): sequencing the most valuable type-strain genomes for metagenomic binning, comparative biology and taxonomic classification.</title>
        <authorList>
            <person name="Goeker M."/>
        </authorList>
    </citation>
    <scope>NUCLEOTIDE SEQUENCE [LARGE SCALE GENOMIC DNA]</scope>
    <source>
        <strain evidence="17 18">BW863</strain>
    </source>
</reference>
<feature type="binding site" evidence="13 15">
    <location>
        <begin position="359"/>
        <end position="362"/>
    </location>
    <ligand>
        <name>ATP</name>
        <dbReference type="ChEBI" id="CHEBI:30616"/>
    </ligand>
</feature>
<dbReference type="GO" id="GO:0006094">
    <property type="term" value="P:gluconeogenesis"/>
    <property type="evidence" value="ECO:0007669"/>
    <property type="project" value="TreeGrafter"/>
</dbReference>
<dbReference type="GO" id="GO:0005829">
    <property type="term" value="C:cytosol"/>
    <property type="evidence" value="ECO:0007669"/>
    <property type="project" value="TreeGrafter"/>
</dbReference>
<evidence type="ECO:0000256" key="13">
    <source>
        <dbReference type="HAMAP-Rule" id="MF_00145"/>
    </source>
</evidence>
<evidence type="ECO:0000256" key="8">
    <source>
        <dbReference type="ARBA" id="ARBA00022679"/>
    </source>
</evidence>
<protein>
    <recommendedName>
        <fullName evidence="6 13">Phosphoglycerate kinase</fullName>
        <ecNumber evidence="5 13">2.7.2.3</ecNumber>
    </recommendedName>
</protein>
<evidence type="ECO:0000256" key="7">
    <source>
        <dbReference type="ARBA" id="ARBA00022490"/>
    </source>
</evidence>